<dbReference type="AlphaFoldDB" id="A0A5K1TWE3"/>
<gene>
    <name evidence="3" type="ORF">CL6EHI_097860</name>
</gene>
<dbReference type="Proteomes" id="UP000078387">
    <property type="component" value="Unassembled WGS sequence"/>
</dbReference>
<dbReference type="VEuPathDB" id="AmoebaDB:EHI_097860"/>
<feature type="transmembrane region" description="Helical" evidence="2">
    <location>
        <begin position="83"/>
        <end position="99"/>
    </location>
</feature>
<dbReference type="VEuPathDB" id="AmoebaDB:EHI7A_155730"/>
<dbReference type="VEuPathDB" id="AmoebaDB:KM1_237860"/>
<keyword evidence="2" id="KW-0812">Transmembrane</keyword>
<dbReference type="OMA" id="HTTIEYK"/>
<dbReference type="VEuPathDB" id="AmoebaDB:EHI5A_091750"/>
<feature type="transmembrane region" description="Helical" evidence="2">
    <location>
        <begin position="143"/>
        <end position="161"/>
    </location>
</feature>
<feature type="transmembrane region" description="Helical" evidence="2">
    <location>
        <begin position="56"/>
        <end position="76"/>
    </location>
</feature>
<evidence type="ECO:0000313" key="4">
    <source>
        <dbReference type="Proteomes" id="UP000078387"/>
    </source>
</evidence>
<keyword evidence="2" id="KW-1133">Transmembrane helix</keyword>
<comment type="caution">
    <text evidence="3">The sequence shown here is derived from an EMBL/GenBank/DDBJ whole genome shotgun (WGS) entry which is preliminary data.</text>
</comment>
<organism evidence="3 4">
    <name type="scientific">Entamoeba histolytica</name>
    <dbReference type="NCBI Taxonomy" id="5759"/>
    <lineage>
        <taxon>Eukaryota</taxon>
        <taxon>Amoebozoa</taxon>
        <taxon>Evosea</taxon>
        <taxon>Archamoebae</taxon>
        <taxon>Mastigamoebida</taxon>
        <taxon>Entamoebidae</taxon>
        <taxon>Entamoeba</taxon>
    </lineage>
</organism>
<feature type="compositionally biased region" description="Basic and acidic residues" evidence="1">
    <location>
        <begin position="203"/>
        <end position="224"/>
    </location>
</feature>
<feature type="transmembrane region" description="Helical" evidence="2">
    <location>
        <begin position="173"/>
        <end position="195"/>
    </location>
</feature>
<dbReference type="EMBL" id="BDEQ01000001">
    <property type="protein sequence ID" value="GAT96168.1"/>
    <property type="molecule type" value="Genomic_DNA"/>
</dbReference>
<evidence type="ECO:0000313" key="3">
    <source>
        <dbReference type="EMBL" id="GAT96168.1"/>
    </source>
</evidence>
<feature type="transmembrane region" description="Helical" evidence="2">
    <location>
        <begin position="119"/>
        <end position="136"/>
    </location>
</feature>
<proteinExistence type="predicted"/>
<reference evidence="3 4" key="1">
    <citation type="submission" date="2016-05" db="EMBL/GenBank/DDBJ databases">
        <title>First whole genome sequencing of Entamoeba histolytica HM1:IMSS-clone-6.</title>
        <authorList>
            <person name="Mukherjee Avik.K."/>
            <person name="Izumyama S."/>
            <person name="Nakada-Tsukui K."/>
            <person name="Nozaki T."/>
        </authorList>
    </citation>
    <scope>NUCLEOTIDE SEQUENCE [LARGE SCALE GENOMIC DNA]</scope>
    <source>
        <strain evidence="3 4">HM1:IMSS clone 6</strain>
    </source>
</reference>
<protein>
    <submittedName>
        <fullName evidence="3">Uncharacterized protein</fullName>
    </submittedName>
</protein>
<dbReference type="VEuPathDB" id="AmoebaDB:EHI8A_175470"/>
<evidence type="ECO:0000256" key="2">
    <source>
        <dbReference type="SAM" id="Phobius"/>
    </source>
</evidence>
<keyword evidence="2" id="KW-0472">Membrane</keyword>
<accession>A0A5K1TWE3</accession>
<sequence length="224" mass="26087">MEEQKSHTTVEYKNQINEVRISNILIGLASGIIGIIHLQEIIVIIGGYFTEQAKEIVLSTKLVGATLITLMGVIGFQMKYRGCFLLLTGISLSYYSIFVHENDFISMYWINEPSSIIDWIGGITWLIFYIVAIYLFNKPRLLVYLNMSLVIYQISRLLLHITPIIRMSIMMKLLFGSINAIIVILSNIFALWNFYPSMRRYKKEKEKKEKKEDKEDKEEKKKED</sequence>
<feature type="region of interest" description="Disordered" evidence="1">
    <location>
        <begin position="202"/>
        <end position="224"/>
    </location>
</feature>
<name>A0A5K1TWE3_ENTHI</name>
<feature type="transmembrane region" description="Helical" evidence="2">
    <location>
        <begin position="21"/>
        <end position="50"/>
    </location>
</feature>
<evidence type="ECO:0000256" key="1">
    <source>
        <dbReference type="SAM" id="MobiDB-lite"/>
    </source>
</evidence>